<reference evidence="2 3" key="1">
    <citation type="submission" date="2016-02" db="EMBL/GenBank/DDBJ databases">
        <title>Draft genome sequence of the strain BR 10247T Bradyrhizobium neotropicale isolated from nodules of Centrolobium paraense.</title>
        <authorList>
            <person name="Simoes-Araujo J.L."/>
            <person name="Barauna A.C."/>
            <person name="Silva K."/>
            <person name="Zilli J.E."/>
        </authorList>
    </citation>
    <scope>NUCLEOTIDE SEQUENCE [LARGE SCALE GENOMIC DNA]</scope>
    <source>
        <strain evidence="2 3">BR 10247</strain>
    </source>
</reference>
<keyword evidence="3" id="KW-1185">Reference proteome</keyword>
<dbReference type="EMBL" id="LSEF01000092">
    <property type="protein sequence ID" value="OAF10795.1"/>
    <property type="molecule type" value="Genomic_DNA"/>
</dbReference>
<gene>
    <name evidence="2" type="ORF">AXW67_25560</name>
</gene>
<name>A0A176YVI6_9BRAD</name>
<dbReference type="GeneID" id="32580065"/>
<feature type="chain" id="PRO_5008055059" evidence="1">
    <location>
        <begin position="28"/>
        <end position="208"/>
    </location>
</feature>
<dbReference type="Proteomes" id="UP000077173">
    <property type="component" value="Unassembled WGS sequence"/>
</dbReference>
<evidence type="ECO:0000256" key="1">
    <source>
        <dbReference type="SAM" id="SignalP"/>
    </source>
</evidence>
<evidence type="ECO:0000313" key="3">
    <source>
        <dbReference type="Proteomes" id="UP000077173"/>
    </source>
</evidence>
<protein>
    <submittedName>
        <fullName evidence="2">Uncharacterized protein</fullName>
    </submittedName>
</protein>
<accession>A0A176YVI6</accession>
<keyword evidence="1" id="KW-0732">Signal</keyword>
<evidence type="ECO:0000313" key="2">
    <source>
        <dbReference type="EMBL" id="OAF10795.1"/>
    </source>
</evidence>
<organism evidence="2 3">
    <name type="scientific">Bradyrhizobium neotropicale</name>
    <dbReference type="NCBI Taxonomy" id="1497615"/>
    <lineage>
        <taxon>Bacteria</taxon>
        <taxon>Pseudomonadati</taxon>
        <taxon>Pseudomonadota</taxon>
        <taxon>Alphaproteobacteria</taxon>
        <taxon>Hyphomicrobiales</taxon>
        <taxon>Nitrobacteraceae</taxon>
        <taxon>Bradyrhizobium</taxon>
    </lineage>
</organism>
<comment type="caution">
    <text evidence="2">The sequence shown here is derived from an EMBL/GenBank/DDBJ whole genome shotgun (WGS) entry which is preliminary data.</text>
</comment>
<proteinExistence type="predicted"/>
<feature type="signal peptide" evidence="1">
    <location>
        <begin position="1"/>
        <end position="27"/>
    </location>
</feature>
<sequence length="208" mass="22700">MEEFLGMIVTCRLLTVACCFVGTATLAAEPTRTFKCEGPFGREATHAKLASKYGAANIATEYDGEADAEVTILFPNDPERRLRVQWKDQKARRNPGYFTIEGRSSWSVAGVTIGTSLIELERLNDGPFKLNYFEGDYGGAITDWLKGRFDAPVSGGCVLGAFVGIDEQLPESKALDEEVTPDRSLHSSGAKLRAAKPVVSKMIVSFPR</sequence>
<dbReference type="AlphaFoldDB" id="A0A176YVI6"/>